<dbReference type="PRINTS" id="PR00260">
    <property type="entry name" value="CHEMTRNSDUCR"/>
</dbReference>
<dbReference type="PROSITE" id="PS50885">
    <property type="entry name" value="HAMP"/>
    <property type="match status" value="1"/>
</dbReference>
<sequence length="572" mass="63424">MMNTNGKKVLFNSFKIKTGLYIILIVSIGAFLILGSVAGYTINNIKTLQDDMYRNALIPSTQASEVKANLIESKLYITKVTSVEYKDEYVQKIDKIDSEIRDLMSKYENRSLDQQEKDYIEKVKAAYDKYNSNWKTIKSKLSVNEKLSAEDIKTFDSIANEVDSAVDDMISYGTKDAEILRGDTNTKAANSYKLFLYLLIFSVIVLVVIVIEIINLIKRSIKDFSNTLSVISEGDFSINIGVNNTSEFGLMKKQLAVSIEKIKSMIQSINSTSNIVDNQSTVLLELSNEISSSSKEVANVIQEVSNGALSQSENLTSINDYVSNFGIKISEIVNLIEEVNKNTGVINGQAKNGNNNFKALINSVNEVKQSFIDVKERIQDLGENIKEINEIMILINNIADKTNLLSLNAAIEAARSGEAGKGFAVVADEIRKLAEQSKVSSDKIAMLITNITEESSVVIKTTELMDNELNKQGSILDNSITSFEDIICSIDEVTPKIQLMNSMSIKINDDKDLIVERINQVSLVAENISSSTEEIAATSQEISSFTDKIYQSAETLDLSSKKVSEKVNKFKV</sequence>
<dbReference type="Proteomes" id="UP000286268">
    <property type="component" value="Chromosome"/>
</dbReference>
<dbReference type="PANTHER" id="PTHR32089:SF112">
    <property type="entry name" value="LYSOZYME-LIKE PROTEIN-RELATED"/>
    <property type="match status" value="1"/>
</dbReference>
<evidence type="ECO:0008006" key="9">
    <source>
        <dbReference type="Google" id="ProtNLM"/>
    </source>
</evidence>
<dbReference type="Gene3D" id="6.10.340.10">
    <property type="match status" value="1"/>
</dbReference>
<dbReference type="SUPFAM" id="SSF58104">
    <property type="entry name" value="Methyl-accepting chemotaxis protein (MCP) signaling domain"/>
    <property type="match status" value="1"/>
</dbReference>
<dbReference type="Pfam" id="PF12729">
    <property type="entry name" value="4HB_MCP_1"/>
    <property type="match status" value="1"/>
</dbReference>
<protein>
    <recommendedName>
        <fullName evidence="9">Methyl-accepting chemotaxis protein</fullName>
    </recommendedName>
</protein>
<name>A0A3R5QUD9_9CLOT</name>
<dbReference type="GO" id="GO:0006935">
    <property type="term" value="P:chemotaxis"/>
    <property type="evidence" value="ECO:0007669"/>
    <property type="project" value="InterPro"/>
</dbReference>
<dbReference type="PROSITE" id="PS50111">
    <property type="entry name" value="CHEMOTAXIS_TRANSDUC_2"/>
    <property type="match status" value="1"/>
</dbReference>
<evidence type="ECO:0000313" key="8">
    <source>
        <dbReference type="Proteomes" id="UP000286268"/>
    </source>
</evidence>
<reference evidence="7 8" key="1">
    <citation type="submission" date="2018-01" db="EMBL/GenBank/DDBJ databases">
        <title>Genome Sequencing and Assembly of Anaerobacter polyendosporus strain CT4.</title>
        <authorList>
            <person name="Tachaapaikoon C."/>
            <person name="Sutheeworapong S."/>
            <person name="Jenjaroenpun P."/>
            <person name="Wongsurawat T."/>
            <person name="Nookeaw I."/>
            <person name="Cheawchanlertfa P."/>
            <person name="Kosugi A."/>
            <person name="Cheevadhanarak S."/>
            <person name="Ratanakhanokchai K."/>
        </authorList>
    </citation>
    <scope>NUCLEOTIDE SEQUENCE [LARGE SCALE GENOMIC DNA]</scope>
    <source>
        <strain evidence="7 8">CT4</strain>
    </source>
</reference>
<gene>
    <name evidence="7" type="ORF">C1I91_15090</name>
</gene>
<feature type="transmembrane region" description="Helical" evidence="4">
    <location>
        <begin position="194"/>
        <end position="217"/>
    </location>
</feature>
<keyword evidence="4" id="KW-0812">Transmembrane</keyword>
<dbReference type="GO" id="GO:0004888">
    <property type="term" value="F:transmembrane signaling receptor activity"/>
    <property type="evidence" value="ECO:0007669"/>
    <property type="project" value="InterPro"/>
</dbReference>
<organism evidence="7 8">
    <name type="scientific">Clostridium manihotivorum</name>
    <dbReference type="NCBI Taxonomy" id="2320868"/>
    <lineage>
        <taxon>Bacteria</taxon>
        <taxon>Bacillati</taxon>
        <taxon>Bacillota</taxon>
        <taxon>Clostridia</taxon>
        <taxon>Eubacteriales</taxon>
        <taxon>Clostridiaceae</taxon>
        <taxon>Clostridium</taxon>
    </lineage>
</organism>
<dbReference type="GO" id="GO:0016020">
    <property type="term" value="C:membrane"/>
    <property type="evidence" value="ECO:0007669"/>
    <property type="project" value="InterPro"/>
</dbReference>
<feature type="domain" description="HAMP" evidence="6">
    <location>
        <begin position="215"/>
        <end position="267"/>
    </location>
</feature>
<dbReference type="InterPro" id="IPR004089">
    <property type="entry name" value="MCPsignal_dom"/>
</dbReference>
<dbReference type="InterPro" id="IPR004090">
    <property type="entry name" value="Chemotax_Me-accpt_rcpt"/>
</dbReference>
<comment type="similarity">
    <text evidence="2">Belongs to the methyl-accepting chemotaxis (MCP) protein family.</text>
</comment>
<dbReference type="GO" id="GO:0007165">
    <property type="term" value="P:signal transduction"/>
    <property type="evidence" value="ECO:0007669"/>
    <property type="project" value="UniProtKB-KW"/>
</dbReference>
<evidence type="ECO:0000256" key="4">
    <source>
        <dbReference type="SAM" id="Phobius"/>
    </source>
</evidence>
<dbReference type="Pfam" id="PF00015">
    <property type="entry name" value="MCPsignal"/>
    <property type="match status" value="1"/>
</dbReference>
<keyword evidence="1 3" id="KW-0807">Transducer</keyword>
<evidence type="ECO:0000313" key="7">
    <source>
        <dbReference type="EMBL" id="QAA32861.1"/>
    </source>
</evidence>
<dbReference type="Gene3D" id="1.10.287.950">
    <property type="entry name" value="Methyl-accepting chemotaxis protein"/>
    <property type="match status" value="1"/>
</dbReference>
<feature type="transmembrane region" description="Helical" evidence="4">
    <location>
        <begin position="20"/>
        <end position="42"/>
    </location>
</feature>
<proteinExistence type="inferred from homology"/>
<evidence type="ECO:0000256" key="2">
    <source>
        <dbReference type="ARBA" id="ARBA00029447"/>
    </source>
</evidence>
<evidence type="ECO:0000259" key="6">
    <source>
        <dbReference type="PROSITE" id="PS50885"/>
    </source>
</evidence>
<feature type="domain" description="Methyl-accepting transducer" evidence="5">
    <location>
        <begin position="286"/>
        <end position="543"/>
    </location>
</feature>
<keyword evidence="8" id="KW-1185">Reference proteome</keyword>
<dbReference type="InterPro" id="IPR003660">
    <property type="entry name" value="HAMP_dom"/>
</dbReference>
<dbReference type="AlphaFoldDB" id="A0A3R5QUD9"/>
<keyword evidence="4" id="KW-1133">Transmembrane helix</keyword>
<keyword evidence="4" id="KW-0472">Membrane</keyword>
<dbReference type="RefSeq" id="WP_128213595.1">
    <property type="nucleotide sequence ID" value="NZ_CP025746.1"/>
</dbReference>
<dbReference type="KEGG" id="cmah:C1I91_15090"/>
<dbReference type="InterPro" id="IPR024478">
    <property type="entry name" value="HlyB_4HB_MCP"/>
</dbReference>
<evidence type="ECO:0000256" key="1">
    <source>
        <dbReference type="ARBA" id="ARBA00023224"/>
    </source>
</evidence>
<evidence type="ECO:0000256" key="3">
    <source>
        <dbReference type="PROSITE-ProRule" id="PRU00284"/>
    </source>
</evidence>
<dbReference type="OrthoDB" id="369336at2"/>
<dbReference type="SMART" id="SM00283">
    <property type="entry name" value="MA"/>
    <property type="match status" value="1"/>
</dbReference>
<dbReference type="EMBL" id="CP025746">
    <property type="protein sequence ID" value="QAA32861.1"/>
    <property type="molecule type" value="Genomic_DNA"/>
</dbReference>
<evidence type="ECO:0000259" key="5">
    <source>
        <dbReference type="PROSITE" id="PS50111"/>
    </source>
</evidence>
<accession>A0A3R5QUD9</accession>
<dbReference type="PANTHER" id="PTHR32089">
    <property type="entry name" value="METHYL-ACCEPTING CHEMOTAXIS PROTEIN MCPB"/>
    <property type="match status" value="1"/>
</dbReference>